<gene>
    <name evidence="2" type="ORF">FGO68_gene2530</name>
</gene>
<dbReference type="Proteomes" id="UP000785679">
    <property type="component" value="Unassembled WGS sequence"/>
</dbReference>
<name>A0A8J8P8D1_HALGN</name>
<keyword evidence="1" id="KW-0472">Membrane</keyword>
<sequence length="107" mass="12509">MIPIVIQATYQLYVSIFQLAFILSALFRLLGFFEVLQVALTEPFKNLRPRFSRNESHFPSSPSSLVDNAFDRSVVKEIDEFFEIFFHELSVVENCFRDQLFTHGLDK</sequence>
<dbReference type="EMBL" id="RRYP01000461">
    <property type="protein sequence ID" value="TNV87386.1"/>
    <property type="molecule type" value="Genomic_DNA"/>
</dbReference>
<evidence type="ECO:0000256" key="1">
    <source>
        <dbReference type="SAM" id="Phobius"/>
    </source>
</evidence>
<keyword evidence="1" id="KW-0812">Transmembrane</keyword>
<keyword evidence="1" id="KW-1133">Transmembrane helix</keyword>
<organism evidence="2 3">
    <name type="scientific">Halteria grandinella</name>
    <dbReference type="NCBI Taxonomy" id="5974"/>
    <lineage>
        <taxon>Eukaryota</taxon>
        <taxon>Sar</taxon>
        <taxon>Alveolata</taxon>
        <taxon>Ciliophora</taxon>
        <taxon>Intramacronucleata</taxon>
        <taxon>Spirotrichea</taxon>
        <taxon>Stichotrichia</taxon>
        <taxon>Sporadotrichida</taxon>
        <taxon>Halteriidae</taxon>
        <taxon>Halteria</taxon>
    </lineage>
</organism>
<evidence type="ECO:0000313" key="3">
    <source>
        <dbReference type="Proteomes" id="UP000785679"/>
    </source>
</evidence>
<evidence type="ECO:0000313" key="2">
    <source>
        <dbReference type="EMBL" id="TNV87386.1"/>
    </source>
</evidence>
<reference evidence="2" key="1">
    <citation type="submission" date="2019-06" db="EMBL/GenBank/DDBJ databases">
        <authorList>
            <person name="Zheng W."/>
        </authorList>
    </citation>
    <scope>NUCLEOTIDE SEQUENCE</scope>
    <source>
        <strain evidence="2">QDHG01</strain>
    </source>
</reference>
<proteinExistence type="predicted"/>
<dbReference type="AlphaFoldDB" id="A0A8J8P8D1"/>
<keyword evidence="3" id="KW-1185">Reference proteome</keyword>
<protein>
    <submittedName>
        <fullName evidence="2">Uncharacterized protein</fullName>
    </submittedName>
</protein>
<accession>A0A8J8P8D1</accession>
<feature type="transmembrane region" description="Helical" evidence="1">
    <location>
        <begin position="12"/>
        <end position="40"/>
    </location>
</feature>
<comment type="caution">
    <text evidence="2">The sequence shown here is derived from an EMBL/GenBank/DDBJ whole genome shotgun (WGS) entry which is preliminary data.</text>
</comment>